<gene>
    <name evidence="2" type="ORF">ACFOEX_10690</name>
</gene>
<comment type="caution">
    <text evidence="2">The sequence shown here is derived from an EMBL/GenBank/DDBJ whole genome shotgun (WGS) entry which is preliminary data.</text>
</comment>
<dbReference type="Pfam" id="PF11162">
    <property type="entry name" value="DUF2946"/>
    <property type="match status" value="1"/>
</dbReference>
<evidence type="ECO:0000256" key="1">
    <source>
        <dbReference type="SAM" id="MobiDB-lite"/>
    </source>
</evidence>
<dbReference type="Proteomes" id="UP001595536">
    <property type="component" value="Unassembled WGS sequence"/>
</dbReference>
<dbReference type="EMBL" id="JBHRUV010000058">
    <property type="protein sequence ID" value="MFC3266813.1"/>
    <property type="molecule type" value="Genomic_DNA"/>
</dbReference>
<sequence>MTARIRIMPHDGVSRLRGGARASLLLLLAWVAALAPALAGAAAFAALGAGGVHVICSGSAAAGDPAGDAAATHAGACCCPGLPGPPLAPAPEAASVPLRREAVAVAAPAAARSVFTPFRRGPSLPRGPPLRRTRPSAAAVAGGLSSGN</sequence>
<keyword evidence="3" id="KW-1185">Reference proteome</keyword>
<dbReference type="InterPro" id="IPR021333">
    <property type="entry name" value="DUF2946"/>
</dbReference>
<name>A0ABV7LGF2_9HYPH</name>
<accession>A0ABV7LGF2</accession>
<proteinExistence type="predicted"/>
<reference evidence="3" key="1">
    <citation type="journal article" date="2019" name="Int. J. Syst. Evol. Microbiol.">
        <title>The Global Catalogue of Microorganisms (GCM) 10K type strain sequencing project: providing services to taxonomists for standard genome sequencing and annotation.</title>
        <authorList>
            <consortium name="The Broad Institute Genomics Platform"/>
            <consortium name="The Broad Institute Genome Sequencing Center for Infectious Disease"/>
            <person name="Wu L."/>
            <person name="Ma J."/>
        </authorList>
    </citation>
    <scope>NUCLEOTIDE SEQUENCE [LARGE SCALE GENOMIC DNA]</scope>
    <source>
        <strain evidence="3">CCM 7941</strain>
    </source>
</reference>
<dbReference type="RefSeq" id="WP_376829842.1">
    <property type="nucleotide sequence ID" value="NZ_JBHLWR010000006.1"/>
</dbReference>
<protein>
    <submittedName>
        <fullName evidence="2">DUF2946 family protein</fullName>
    </submittedName>
</protein>
<evidence type="ECO:0000313" key="3">
    <source>
        <dbReference type="Proteomes" id="UP001595536"/>
    </source>
</evidence>
<organism evidence="2 3">
    <name type="scientific">Camelimonas abortus</name>
    <dbReference type="NCBI Taxonomy" id="1017184"/>
    <lineage>
        <taxon>Bacteria</taxon>
        <taxon>Pseudomonadati</taxon>
        <taxon>Pseudomonadota</taxon>
        <taxon>Alphaproteobacteria</taxon>
        <taxon>Hyphomicrobiales</taxon>
        <taxon>Chelatococcaceae</taxon>
        <taxon>Camelimonas</taxon>
    </lineage>
</organism>
<feature type="region of interest" description="Disordered" evidence="1">
    <location>
        <begin position="117"/>
        <end position="148"/>
    </location>
</feature>
<feature type="compositionally biased region" description="Low complexity" evidence="1">
    <location>
        <begin position="135"/>
        <end position="148"/>
    </location>
</feature>
<evidence type="ECO:0000313" key="2">
    <source>
        <dbReference type="EMBL" id="MFC3266813.1"/>
    </source>
</evidence>